<protein>
    <recommendedName>
        <fullName evidence="1">C2 domain-containing protein</fullName>
    </recommendedName>
</protein>
<dbReference type="EMBL" id="BPVZ01000090">
    <property type="protein sequence ID" value="GKV31168.1"/>
    <property type="molecule type" value="Genomic_DNA"/>
</dbReference>
<reference evidence="2 3" key="1">
    <citation type="journal article" date="2021" name="Commun. Biol.">
        <title>The genome of Shorea leprosula (Dipterocarpaceae) highlights the ecological relevance of drought in aseasonal tropical rainforests.</title>
        <authorList>
            <person name="Ng K.K.S."/>
            <person name="Kobayashi M.J."/>
            <person name="Fawcett J.A."/>
            <person name="Hatakeyama M."/>
            <person name="Paape T."/>
            <person name="Ng C.H."/>
            <person name="Ang C.C."/>
            <person name="Tnah L.H."/>
            <person name="Lee C.T."/>
            <person name="Nishiyama T."/>
            <person name="Sese J."/>
            <person name="O'Brien M.J."/>
            <person name="Copetti D."/>
            <person name="Mohd Noor M.I."/>
            <person name="Ong R.C."/>
            <person name="Putra M."/>
            <person name="Sireger I.Z."/>
            <person name="Indrioko S."/>
            <person name="Kosugi Y."/>
            <person name="Izuno A."/>
            <person name="Isagi Y."/>
            <person name="Lee S.L."/>
            <person name="Shimizu K.K."/>
        </authorList>
    </citation>
    <scope>NUCLEOTIDE SEQUENCE [LARGE SCALE GENOMIC DNA]</scope>
    <source>
        <strain evidence="2">214</strain>
    </source>
</reference>
<dbReference type="Proteomes" id="UP001054252">
    <property type="component" value="Unassembled WGS sequence"/>
</dbReference>
<evidence type="ECO:0000313" key="3">
    <source>
        <dbReference type="Proteomes" id="UP001054252"/>
    </source>
</evidence>
<dbReference type="PROSITE" id="PS50004">
    <property type="entry name" value="C2"/>
    <property type="match status" value="1"/>
</dbReference>
<feature type="domain" description="C2" evidence="1">
    <location>
        <begin position="1"/>
        <end position="103"/>
    </location>
</feature>
<evidence type="ECO:0000259" key="1">
    <source>
        <dbReference type="PROSITE" id="PS50004"/>
    </source>
</evidence>
<organism evidence="2 3">
    <name type="scientific">Rubroshorea leprosula</name>
    <dbReference type="NCBI Taxonomy" id="152421"/>
    <lineage>
        <taxon>Eukaryota</taxon>
        <taxon>Viridiplantae</taxon>
        <taxon>Streptophyta</taxon>
        <taxon>Embryophyta</taxon>
        <taxon>Tracheophyta</taxon>
        <taxon>Spermatophyta</taxon>
        <taxon>Magnoliopsida</taxon>
        <taxon>eudicotyledons</taxon>
        <taxon>Gunneridae</taxon>
        <taxon>Pentapetalae</taxon>
        <taxon>rosids</taxon>
        <taxon>malvids</taxon>
        <taxon>Malvales</taxon>
        <taxon>Dipterocarpaceae</taxon>
        <taxon>Rubroshorea</taxon>
    </lineage>
</organism>
<comment type="caution">
    <text evidence="2">The sequence shown here is derived from an EMBL/GenBank/DDBJ whole genome shotgun (WGS) entry which is preliminary data.</text>
</comment>
<dbReference type="Pfam" id="PF00168">
    <property type="entry name" value="C2"/>
    <property type="match status" value="1"/>
</dbReference>
<sequence length="128" mass="14882">MLKVKICRAENLKYIWRGTPFRPRATAYVDRNKKFSTKVDEKRDRCPIWDETLKIPLDGPIDDDTTLCVVIFDARERGAKKRIGSASLKLKEVINEVGYDHLAKRTLKLKRIFGRSRGEVVVELLHTR</sequence>
<dbReference type="SUPFAM" id="SSF49562">
    <property type="entry name" value="C2 domain (Calcium/lipid-binding domain, CaLB)"/>
    <property type="match status" value="1"/>
</dbReference>
<dbReference type="InterPro" id="IPR000008">
    <property type="entry name" value="C2_dom"/>
</dbReference>
<dbReference type="PANTHER" id="PTHR32246">
    <property type="entry name" value="INGRESSION PROTEIN FIC1"/>
    <property type="match status" value="1"/>
</dbReference>
<dbReference type="Gene3D" id="2.60.40.150">
    <property type="entry name" value="C2 domain"/>
    <property type="match status" value="1"/>
</dbReference>
<dbReference type="InterPro" id="IPR035892">
    <property type="entry name" value="C2_domain_sf"/>
</dbReference>
<dbReference type="AlphaFoldDB" id="A0AAV5L1S5"/>
<dbReference type="PANTHER" id="PTHR32246:SF20">
    <property type="entry name" value="CALCIUM-DEPENDENT LIPID-BINDING (CALB DOMAIN) FAMILY PROTEIN"/>
    <property type="match status" value="1"/>
</dbReference>
<keyword evidence="3" id="KW-1185">Reference proteome</keyword>
<gene>
    <name evidence="2" type="ORF">SLEP1_g39892</name>
</gene>
<accession>A0AAV5L1S5</accession>
<name>A0AAV5L1S5_9ROSI</name>
<evidence type="ECO:0000313" key="2">
    <source>
        <dbReference type="EMBL" id="GKV31168.1"/>
    </source>
</evidence>
<dbReference type="SMART" id="SM00239">
    <property type="entry name" value="C2"/>
    <property type="match status" value="1"/>
</dbReference>
<proteinExistence type="predicted"/>